<feature type="domain" description="Metallo-beta-lactamase" evidence="1">
    <location>
        <begin position="102"/>
        <end position="301"/>
    </location>
</feature>
<dbReference type="EC" id="3.1.4.54" evidence="2"/>
<protein>
    <submittedName>
        <fullName evidence="2">N-acyl-phosphatidylethanolamine-hydrolyzing phospholipase D</fullName>
        <ecNumber evidence="2">3.1.4.54</ecNumber>
    </submittedName>
</protein>
<dbReference type="EMBL" id="JSAM01000013">
    <property type="protein sequence ID" value="KIA78589.1"/>
    <property type="molecule type" value="Genomic_DNA"/>
</dbReference>
<sequence length="344" mass="39942">MMLFIFCSLCILAIFCFYFKRSYYQGPKSDHFTGKIFYNPWQVRPNSFFSFLKWKWDSRPKEWPAYVHVSSFETPRVQVTTADVFITFIGHSTVLIQTEGMNILTDPVWSEKIGPYEWLGIKRVCDPGIPFASLPKIDLVLVSHNHYDHLDLKTLKKLWDRDCPMILTPLGNDAVIHQKHPEIQVKTLDWGECRSFNDQISLYLEPVQHWSARGIFDRDKALWGAFVIQTPNGNIYFPGDSGYCKEIFRKTKEKFGPFRLAFLPIGAYEPRWFMCYGHMDPEESVQAFKDLGEPLTIGIHYGTFQLSDEGYLDPVAALQHAKEKFHVPETQFRLLAMGEISKVC</sequence>
<comment type="caution">
    <text evidence="2">The sequence shown here is derived from an EMBL/GenBank/DDBJ whole genome shotgun (WGS) entry which is preliminary data.</text>
</comment>
<accession>A0A0C1ER47</accession>
<evidence type="ECO:0000259" key="1">
    <source>
        <dbReference type="Pfam" id="PF12706"/>
    </source>
</evidence>
<gene>
    <name evidence="2" type="primary">napEPLD</name>
    <name evidence="2" type="ORF">DB43_DS00160</name>
</gene>
<dbReference type="PANTHER" id="PTHR15032">
    <property type="entry name" value="N-ACYL-PHOSPHATIDYLETHANOLAMINE-HYDROLYZING PHOSPHOLIPASE D"/>
    <property type="match status" value="1"/>
</dbReference>
<dbReference type="Proteomes" id="UP000031307">
    <property type="component" value="Unassembled WGS sequence"/>
</dbReference>
<dbReference type="Gene3D" id="3.60.15.10">
    <property type="entry name" value="Ribonuclease Z/Hydroxyacylglutathione hydrolase-like"/>
    <property type="match status" value="1"/>
</dbReference>
<evidence type="ECO:0000313" key="2">
    <source>
        <dbReference type="EMBL" id="KIA78589.1"/>
    </source>
</evidence>
<evidence type="ECO:0000313" key="3">
    <source>
        <dbReference type="Proteomes" id="UP000031307"/>
    </source>
</evidence>
<dbReference type="GO" id="GO:0070290">
    <property type="term" value="F:N-acylphosphatidylethanolamine-specific phospholipase D activity"/>
    <property type="evidence" value="ECO:0007669"/>
    <property type="project" value="UniProtKB-EC"/>
</dbReference>
<dbReference type="SUPFAM" id="SSF56281">
    <property type="entry name" value="Metallo-hydrolase/oxidoreductase"/>
    <property type="match status" value="1"/>
</dbReference>
<dbReference type="InterPro" id="IPR036866">
    <property type="entry name" value="RibonucZ/Hydroxyglut_hydro"/>
</dbReference>
<dbReference type="PATRIC" id="fig|83552.4.peg.190"/>
<dbReference type="Pfam" id="PF12706">
    <property type="entry name" value="Lactamase_B_2"/>
    <property type="match status" value="1"/>
</dbReference>
<dbReference type="GO" id="GO:0005737">
    <property type="term" value="C:cytoplasm"/>
    <property type="evidence" value="ECO:0007669"/>
    <property type="project" value="TreeGrafter"/>
</dbReference>
<dbReference type="PANTHER" id="PTHR15032:SF4">
    <property type="entry name" value="N-ACYL-PHOSPHATIDYLETHANOLAMINE-HYDROLYZING PHOSPHOLIPASE D"/>
    <property type="match status" value="1"/>
</dbReference>
<keyword evidence="2" id="KW-0378">Hydrolase</keyword>
<reference evidence="2 3" key="1">
    <citation type="journal article" date="2014" name="Mol. Biol. Evol.">
        <title>Massive expansion of Ubiquitination-related gene families within the Chlamydiae.</title>
        <authorList>
            <person name="Domman D."/>
            <person name="Collingro A."/>
            <person name="Lagkouvardos I."/>
            <person name="Gehre L."/>
            <person name="Weinmaier T."/>
            <person name="Rattei T."/>
            <person name="Subtil A."/>
            <person name="Horn M."/>
        </authorList>
    </citation>
    <scope>NUCLEOTIDE SEQUENCE [LARGE SCALE GENOMIC DNA]</scope>
    <source>
        <strain evidence="2 3">OEW1</strain>
    </source>
</reference>
<dbReference type="AlphaFoldDB" id="A0A0C1ER47"/>
<proteinExistence type="predicted"/>
<name>A0A0C1ER47_9BACT</name>
<organism evidence="2 3">
    <name type="scientific">Parachlamydia acanthamoebae</name>
    <dbReference type="NCBI Taxonomy" id="83552"/>
    <lineage>
        <taxon>Bacteria</taxon>
        <taxon>Pseudomonadati</taxon>
        <taxon>Chlamydiota</taxon>
        <taxon>Chlamydiia</taxon>
        <taxon>Parachlamydiales</taxon>
        <taxon>Parachlamydiaceae</taxon>
        <taxon>Parachlamydia</taxon>
    </lineage>
</organism>
<dbReference type="InterPro" id="IPR001279">
    <property type="entry name" value="Metallo-B-lactamas"/>
</dbReference>